<organism evidence="6 7">
    <name type="scientific">Muntiacus reevesi</name>
    <name type="common">Reeves' muntjac</name>
    <name type="synonym">Cervus reevesi</name>
    <dbReference type="NCBI Taxonomy" id="9886"/>
    <lineage>
        <taxon>Eukaryota</taxon>
        <taxon>Metazoa</taxon>
        <taxon>Chordata</taxon>
        <taxon>Craniata</taxon>
        <taxon>Vertebrata</taxon>
        <taxon>Euteleostomi</taxon>
        <taxon>Mammalia</taxon>
        <taxon>Eutheria</taxon>
        <taxon>Laurasiatheria</taxon>
        <taxon>Artiodactyla</taxon>
        <taxon>Ruminantia</taxon>
        <taxon>Pecora</taxon>
        <taxon>Cervidae</taxon>
        <taxon>Muntiacinae</taxon>
        <taxon>Muntiacus</taxon>
    </lineage>
</organism>
<evidence type="ECO:0000256" key="1">
    <source>
        <dbReference type="ARBA" id="ARBA00004604"/>
    </source>
</evidence>
<evidence type="ECO:0008006" key="8">
    <source>
        <dbReference type="Google" id="ProtNLM"/>
    </source>
</evidence>
<feature type="region of interest" description="Disordered" evidence="5">
    <location>
        <begin position="1"/>
        <end position="70"/>
    </location>
</feature>
<feature type="compositionally biased region" description="Basic and acidic residues" evidence="5">
    <location>
        <begin position="56"/>
        <end position="68"/>
    </location>
</feature>
<comment type="caution">
    <text evidence="6">The sequence shown here is derived from an EMBL/GenBank/DDBJ whole genome shotgun (WGS) entry which is preliminary data.</text>
</comment>
<evidence type="ECO:0000313" key="6">
    <source>
        <dbReference type="EMBL" id="KAB0375545.1"/>
    </source>
</evidence>
<feature type="region of interest" description="Disordered" evidence="5">
    <location>
        <begin position="463"/>
        <end position="500"/>
    </location>
</feature>
<feature type="region of interest" description="Disordered" evidence="5">
    <location>
        <begin position="734"/>
        <end position="761"/>
    </location>
</feature>
<accession>A0A5N3XNC2</accession>
<dbReference type="Pfam" id="PF04615">
    <property type="entry name" value="Utp14"/>
    <property type="match status" value="1"/>
</dbReference>
<evidence type="ECO:0000313" key="7">
    <source>
        <dbReference type="Proteomes" id="UP000326062"/>
    </source>
</evidence>
<evidence type="ECO:0000256" key="5">
    <source>
        <dbReference type="SAM" id="MobiDB-lite"/>
    </source>
</evidence>
<comment type="subcellular location">
    <subcellularLocation>
        <location evidence="1">Nucleus</location>
        <location evidence="1">Nucleolus</location>
    </subcellularLocation>
</comment>
<evidence type="ECO:0000256" key="2">
    <source>
        <dbReference type="ARBA" id="ARBA00007774"/>
    </source>
</evidence>
<feature type="compositionally biased region" description="Acidic residues" evidence="5">
    <location>
        <begin position="338"/>
        <end position="353"/>
    </location>
</feature>
<dbReference type="InterPro" id="IPR006709">
    <property type="entry name" value="SSU_processome_Utp14"/>
</dbReference>
<name>A0A5N3XNC2_MUNRE</name>
<proteinExistence type="inferred from homology"/>
<dbReference type="Proteomes" id="UP000326062">
    <property type="component" value="Chromosome 6"/>
</dbReference>
<dbReference type="PANTHER" id="PTHR14150:SF12">
    <property type="entry name" value="U3 SMALL NUCLEOLAR RNA-ASSOCIATED PROTEIN 14 HOMOLOG A"/>
    <property type="match status" value="1"/>
</dbReference>
<reference evidence="6 7" key="1">
    <citation type="submission" date="2019-06" db="EMBL/GenBank/DDBJ databases">
        <title>Discovery of a novel chromosome fission-fusion reversal in muntjac.</title>
        <authorList>
            <person name="Mudd A.B."/>
            <person name="Bredeson J.V."/>
            <person name="Baum R."/>
            <person name="Hockemeyer D."/>
            <person name="Rokhsar D.S."/>
        </authorList>
    </citation>
    <scope>NUCLEOTIDE SEQUENCE [LARGE SCALE GENOMIC DNA]</scope>
    <source>
        <strain evidence="6">UCam_UCB_Mr</strain>
        <tissue evidence="6">Fibroblast cell line</tissue>
    </source>
</reference>
<feature type="compositionally biased region" description="Polar residues" evidence="5">
    <location>
        <begin position="734"/>
        <end position="745"/>
    </location>
</feature>
<keyword evidence="4" id="KW-0539">Nucleus</keyword>
<dbReference type="AlphaFoldDB" id="A0A5N3XNC2"/>
<feature type="compositionally biased region" description="Basic residues" evidence="5">
    <location>
        <begin position="747"/>
        <end position="761"/>
    </location>
</feature>
<feature type="compositionally biased region" description="Acidic residues" evidence="5">
    <location>
        <begin position="394"/>
        <end position="405"/>
    </location>
</feature>
<keyword evidence="7" id="KW-1185">Reference proteome</keyword>
<keyword evidence="3" id="KW-0597">Phosphoprotein</keyword>
<evidence type="ECO:0000256" key="4">
    <source>
        <dbReference type="ARBA" id="ARBA00023242"/>
    </source>
</evidence>
<feature type="region of interest" description="Disordered" evidence="5">
    <location>
        <begin position="382"/>
        <end position="407"/>
    </location>
</feature>
<dbReference type="GO" id="GO:0032040">
    <property type="term" value="C:small-subunit processome"/>
    <property type="evidence" value="ECO:0007669"/>
    <property type="project" value="InterPro"/>
</dbReference>
<dbReference type="PANTHER" id="PTHR14150">
    <property type="entry name" value="U3 SMALL NUCLEOLAR RNA-ASSOCIATED PROTEIN 14"/>
    <property type="match status" value="1"/>
</dbReference>
<dbReference type="GO" id="GO:0006364">
    <property type="term" value="P:rRNA processing"/>
    <property type="evidence" value="ECO:0007669"/>
    <property type="project" value="InterPro"/>
</dbReference>
<sequence length="761" mass="86632">MSANQAAESNLLASNQQKELEDLPKDCLLSTSEDEGDSDGERTHQKLLESISSLNGKDRQKLAERSEASLKVSEFNVSSEGSGEKLVLSDLLEPVKTSSSWAAVKKQLNRVKSKKTVELPLHREEIERIHREVAFNKSSQILSKWDTVVLKNRQAEQLVLPLSKPPSAFAPIEHVVSSWKAGTPLEQEIFNLLHKNKQPVIDPLLTPVEKASLKAMSLEEVKMRRAELQRARALQSYYEARARRQKRIKSKKYHRILKKGKAKQALNNFENPAAALEELKKLDKARMMERMSLKHQNSGKWAKSKAIMAKYDLEARQAVQEQLARNKELTQKVRAASESEEEEEGQEEEEEPLVPDMVNGVQIKANGLNPWMLRNHFSDAKEAEVQKDLKDPAEPEAQETSEIEEERAVVEEETLLKEFEERRSLRQKSELNHMAEPVYRRVTKDPSSQEVLSELRALSQKLITENHQSGKQERSSARTAQREEPAREEEEPVLLQRPERAQTLDELEGLGREGCVENKELPRTAVEGLQLEKNLSNHIGAPKEKKRKEQMIDLQNLLTTKSPSMTSLAVPMTVQELEDREEKDQWHMTKEAFAGDDVITDFLKEKREAVEACKPKDLDLTLPGWGEWGGMGLRPSAKKRRQFLMKAPEGPPRKDKNLPNVFINEKRNIHAAAHQVQVLPHPFTHHQQFKRTIQTPIGSTWNTQGALQKLTMPKVVTKPGHIIKPIKAEDVGYRSSSRSDLSVVQRNPKRLSIHHKKTSGE</sequence>
<comment type="similarity">
    <text evidence="2">Belongs to the UTP14 family.</text>
</comment>
<feature type="compositionally biased region" description="Polar residues" evidence="5">
    <location>
        <begin position="1"/>
        <end position="17"/>
    </location>
</feature>
<evidence type="ECO:0000256" key="3">
    <source>
        <dbReference type="ARBA" id="ARBA00022553"/>
    </source>
</evidence>
<feature type="compositionally biased region" description="Basic and acidic residues" evidence="5">
    <location>
        <begin position="382"/>
        <end position="393"/>
    </location>
</feature>
<feature type="compositionally biased region" description="Basic and acidic residues" evidence="5">
    <location>
        <begin position="468"/>
        <end position="485"/>
    </location>
</feature>
<gene>
    <name evidence="6" type="ORF">FD755_012188</name>
</gene>
<protein>
    <recommendedName>
        <fullName evidence="8">U3 small nucleolar RNA-associated protein 14 homolog A</fullName>
    </recommendedName>
</protein>
<dbReference type="EMBL" id="VCEB01000006">
    <property type="protein sequence ID" value="KAB0375545.1"/>
    <property type="molecule type" value="Genomic_DNA"/>
</dbReference>
<feature type="region of interest" description="Disordered" evidence="5">
    <location>
        <begin position="330"/>
        <end position="357"/>
    </location>
</feature>